<keyword evidence="3" id="KW-1185">Reference proteome</keyword>
<geneLocation type="plasmid" evidence="2 3">
    <name>pROLI127</name>
</geneLocation>
<dbReference type="Proteomes" id="UP001318682">
    <property type="component" value="Plasmid pROLI127"/>
</dbReference>
<organism evidence="2 3">
    <name type="scientific">Roseobacter fucihabitans</name>
    <dbReference type="NCBI Taxonomy" id="1537242"/>
    <lineage>
        <taxon>Bacteria</taxon>
        <taxon>Pseudomonadati</taxon>
        <taxon>Pseudomonadota</taxon>
        <taxon>Alphaproteobacteria</taxon>
        <taxon>Rhodobacterales</taxon>
        <taxon>Roseobacteraceae</taxon>
        <taxon>Roseobacter</taxon>
    </lineage>
</organism>
<evidence type="ECO:0008006" key="4">
    <source>
        <dbReference type="Google" id="ProtNLM"/>
    </source>
</evidence>
<keyword evidence="2" id="KW-0614">Plasmid</keyword>
<evidence type="ECO:0000256" key="1">
    <source>
        <dbReference type="SAM" id="Phobius"/>
    </source>
</evidence>
<feature type="transmembrane region" description="Helical" evidence="1">
    <location>
        <begin position="227"/>
        <end position="256"/>
    </location>
</feature>
<evidence type="ECO:0000313" key="3">
    <source>
        <dbReference type="Proteomes" id="UP001318682"/>
    </source>
</evidence>
<accession>A0ABZ2BZF8</accession>
<protein>
    <recommendedName>
        <fullName evidence="4">Glycosyltransferase</fullName>
    </recommendedName>
</protein>
<keyword evidence="1" id="KW-0812">Transmembrane</keyword>
<evidence type="ECO:0000313" key="2">
    <source>
        <dbReference type="EMBL" id="WVX51502.1"/>
    </source>
</evidence>
<name>A0ABZ2BZF8_9RHOB</name>
<keyword evidence="1" id="KW-1133">Transmembrane helix</keyword>
<feature type="transmembrane region" description="Helical" evidence="1">
    <location>
        <begin position="262"/>
        <end position="288"/>
    </location>
</feature>
<keyword evidence="1" id="KW-0472">Membrane</keyword>
<reference evidence="2 3" key="1">
    <citation type="submission" date="2024-01" db="EMBL/GenBank/DDBJ databases">
        <title>Roseobacter fucihabitans sp. nov., isolated from the brown alga Fucus spiralis.</title>
        <authorList>
            <person name="Hahnke S."/>
            <person name="Berger M."/>
            <person name="Schlingloff A."/>
            <person name="Athale I."/>
            <person name="Neumann-Schaal M."/>
            <person name="Adenaya A."/>
            <person name="Poehlein A."/>
            <person name="Daniel R."/>
            <person name="Pertersen J."/>
            <person name="Brinkhoff T."/>
        </authorList>
    </citation>
    <scope>NUCLEOTIDE SEQUENCE [LARGE SCALE GENOMIC DNA]</scope>
    <source>
        <strain evidence="2 3">B14</strain>
        <plasmid evidence="2 3">pROLI127</plasmid>
    </source>
</reference>
<gene>
    <name evidence="2" type="ORF">ROLI_046040</name>
</gene>
<sequence>MMTSDTTPNPPQRRGDLLVSVCFVSDRPGDISLEALRQSEQMLKAQFRYWEILIIIEATDTTAYDRLFAHVENIRLLRVRARLSSYRARVLAAMEAIGDVVLITTPDDAGAVDLFGMILSAHEQASIIVARRQTASFIDPVLRAIGKTGGFRVSTRNLQTIAFPRPLLSVLLNHPDREIALRFPPRDVAIPVLFEDVRAPINGRGIRHFGKRLQLLQKLSVAIAPRVLNSIALISGLVILSGLIFAIYAISVWLVLEDVQPGWLTISLMLSFTAIFLGLSVFGISIGLQKVINMLSPHRDDGIIDEQSSVDLFSEVMTELNIENTASDAPLNSSKTP</sequence>
<proteinExistence type="predicted"/>
<dbReference type="EMBL" id="CP143424">
    <property type="protein sequence ID" value="WVX51502.1"/>
    <property type="molecule type" value="Genomic_DNA"/>
</dbReference>